<reference evidence="2" key="1">
    <citation type="submission" date="2014-09" db="EMBL/GenBank/DDBJ databases">
        <authorList>
            <person name="Magalhaes I.L.F."/>
            <person name="Oliveira U."/>
            <person name="Santos F.R."/>
            <person name="Vidigal T.H.D.A."/>
            <person name="Brescovit A.D."/>
            <person name="Santos A.J."/>
        </authorList>
    </citation>
    <scope>NUCLEOTIDE SEQUENCE</scope>
    <source>
        <tissue evidence="2">Shoot tissue taken approximately 20 cm above the soil surface</tissue>
    </source>
</reference>
<protein>
    <submittedName>
        <fullName evidence="2">Uncharacterized protein</fullName>
    </submittedName>
</protein>
<dbReference type="AlphaFoldDB" id="A0A0A8Z4W3"/>
<sequence length="54" mass="5936">MNCNDESGRRSCCQGTNGGGSIRGGAMAARIERWEARAADWEERPCVFVANERC</sequence>
<name>A0A0A8Z4W3_ARUDO</name>
<organism evidence="2">
    <name type="scientific">Arundo donax</name>
    <name type="common">Giant reed</name>
    <name type="synonym">Donax arundinaceus</name>
    <dbReference type="NCBI Taxonomy" id="35708"/>
    <lineage>
        <taxon>Eukaryota</taxon>
        <taxon>Viridiplantae</taxon>
        <taxon>Streptophyta</taxon>
        <taxon>Embryophyta</taxon>
        <taxon>Tracheophyta</taxon>
        <taxon>Spermatophyta</taxon>
        <taxon>Magnoliopsida</taxon>
        <taxon>Liliopsida</taxon>
        <taxon>Poales</taxon>
        <taxon>Poaceae</taxon>
        <taxon>PACMAD clade</taxon>
        <taxon>Arundinoideae</taxon>
        <taxon>Arundineae</taxon>
        <taxon>Arundo</taxon>
    </lineage>
</organism>
<dbReference type="EMBL" id="GBRH01265182">
    <property type="protein sequence ID" value="JAD32713.1"/>
    <property type="molecule type" value="Transcribed_RNA"/>
</dbReference>
<proteinExistence type="predicted"/>
<evidence type="ECO:0000313" key="2">
    <source>
        <dbReference type="EMBL" id="JAD32713.1"/>
    </source>
</evidence>
<accession>A0A0A8Z4W3</accession>
<evidence type="ECO:0000256" key="1">
    <source>
        <dbReference type="SAM" id="MobiDB-lite"/>
    </source>
</evidence>
<feature type="region of interest" description="Disordered" evidence="1">
    <location>
        <begin position="1"/>
        <end position="24"/>
    </location>
</feature>
<reference evidence="2" key="2">
    <citation type="journal article" date="2015" name="Data Brief">
        <title>Shoot transcriptome of the giant reed, Arundo donax.</title>
        <authorList>
            <person name="Barrero R.A."/>
            <person name="Guerrero F.D."/>
            <person name="Moolhuijzen P."/>
            <person name="Goolsby J.A."/>
            <person name="Tidwell J."/>
            <person name="Bellgard S.E."/>
            <person name="Bellgard M.I."/>
        </authorList>
    </citation>
    <scope>NUCLEOTIDE SEQUENCE</scope>
    <source>
        <tissue evidence="2">Shoot tissue taken approximately 20 cm above the soil surface</tissue>
    </source>
</reference>